<evidence type="ECO:0000256" key="4">
    <source>
        <dbReference type="ARBA" id="ARBA00022737"/>
    </source>
</evidence>
<dbReference type="GO" id="GO:0000981">
    <property type="term" value="F:DNA-binding transcription factor activity, RNA polymerase II-specific"/>
    <property type="evidence" value="ECO:0007669"/>
    <property type="project" value="TreeGrafter"/>
</dbReference>
<feature type="domain" description="C2H2-type" evidence="13">
    <location>
        <begin position="334"/>
        <end position="361"/>
    </location>
</feature>
<feature type="compositionally biased region" description="Polar residues" evidence="12">
    <location>
        <begin position="122"/>
        <end position="131"/>
    </location>
</feature>
<evidence type="ECO:0000256" key="9">
    <source>
        <dbReference type="ARBA" id="ARBA00023163"/>
    </source>
</evidence>
<evidence type="ECO:0000256" key="6">
    <source>
        <dbReference type="ARBA" id="ARBA00022833"/>
    </source>
</evidence>
<dbReference type="FunFam" id="3.30.160.60:FF:000358">
    <property type="entry name" value="zinc finger protein 24"/>
    <property type="match status" value="1"/>
</dbReference>
<evidence type="ECO:0000259" key="13">
    <source>
        <dbReference type="PROSITE" id="PS50157"/>
    </source>
</evidence>
<keyword evidence="6" id="KW-0862">Zinc</keyword>
<keyword evidence="7" id="KW-0805">Transcription regulation</keyword>
<feature type="domain" description="C2H2-type" evidence="13">
    <location>
        <begin position="362"/>
        <end position="382"/>
    </location>
</feature>
<gene>
    <name evidence="14" type="ORF">ElyMa_004245900</name>
</gene>
<evidence type="ECO:0000313" key="15">
    <source>
        <dbReference type="Proteomes" id="UP000762676"/>
    </source>
</evidence>
<comment type="caution">
    <text evidence="14">The sequence shown here is derived from an EMBL/GenBank/DDBJ whole genome shotgun (WGS) entry which is preliminary data.</text>
</comment>
<dbReference type="GO" id="GO:0000977">
    <property type="term" value="F:RNA polymerase II transcription regulatory region sequence-specific DNA binding"/>
    <property type="evidence" value="ECO:0007669"/>
    <property type="project" value="TreeGrafter"/>
</dbReference>
<keyword evidence="9" id="KW-0804">Transcription</keyword>
<keyword evidence="8" id="KW-0238">DNA-binding</keyword>
<comment type="subcellular location">
    <subcellularLocation>
        <location evidence="1">Nucleus</location>
    </subcellularLocation>
</comment>
<dbReference type="FunFam" id="3.30.160.60:FF:000075">
    <property type="entry name" value="Putative zinc finger protein 536"/>
    <property type="match status" value="1"/>
</dbReference>
<dbReference type="Pfam" id="PF00096">
    <property type="entry name" value="zf-C2H2"/>
    <property type="match status" value="2"/>
</dbReference>
<dbReference type="FunFam" id="3.30.160.60:FF:000882">
    <property type="entry name" value="Predicted gene, 21060"/>
    <property type="match status" value="1"/>
</dbReference>
<dbReference type="InterPro" id="IPR036236">
    <property type="entry name" value="Znf_C2H2_sf"/>
</dbReference>
<dbReference type="PANTHER" id="PTHR24379:SF127">
    <property type="entry name" value="BLOODY FINGERS-RELATED"/>
    <property type="match status" value="1"/>
</dbReference>
<dbReference type="SMART" id="SM00355">
    <property type="entry name" value="ZnF_C2H2"/>
    <property type="match status" value="7"/>
</dbReference>
<keyword evidence="15" id="KW-1185">Reference proteome</keyword>
<dbReference type="Proteomes" id="UP000762676">
    <property type="component" value="Unassembled WGS sequence"/>
</dbReference>
<evidence type="ECO:0000256" key="5">
    <source>
        <dbReference type="ARBA" id="ARBA00022771"/>
    </source>
</evidence>
<dbReference type="InterPro" id="IPR013087">
    <property type="entry name" value="Znf_C2H2_type"/>
</dbReference>
<feature type="compositionally biased region" description="Polar residues" evidence="12">
    <location>
        <begin position="99"/>
        <end position="115"/>
    </location>
</feature>
<keyword evidence="3" id="KW-0479">Metal-binding</keyword>
<dbReference type="PROSITE" id="PS00028">
    <property type="entry name" value="ZINC_FINGER_C2H2_1"/>
    <property type="match status" value="1"/>
</dbReference>
<feature type="domain" description="C2H2-type" evidence="13">
    <location>
        <begin position="257"/>
        <end position="284"/>
    </location>
</feature>
<keyword evidence="4" id="KW-0677">Repeat</keyword>
<organism evidence="14 15">
    <name type="scientific">Elysia marginata</name>
    <dbReference type="NCBI Taxonomy" id="1093978"/>
    <lineage>
        <taxon>Eukaryota</taxon>
        <taxon>Metazoa</taxon>
        <taxon>Spiralia</taxon>
        <taxon>Lophotrochozoa</taxon>
        <taxon>Mollusca</taxon>
        <taxon>Gastropoda</taxon>
        <taxon>Heterobranchia</taxon>
        <taxon>Euthyneura</taxon>
        <taxon>Panpulmonata</taxon>
        <taxon>Sacoglossa</taxon>
        <taxon>Placobranchoidea</taxon>
        <taxon>Plakobranchidae</taxon>
        <taxon>Elysia</taxon>
    </lineage>
</organism>
<reference evidence="14 15" key="1">
    <citation type="journal article" date="2021" name="Elife">
        <title>Chloroplast acquisition without the gene transfer in kleptoplastic sea slugs, Plakobranchus ocellatus.</title>
        <authorList>
            <person name="Maeda T."/>
            <person name="Takahashi S."/>
            <person name="Yoshida T."/>
            <person name="Shimamura S."/>
            <person name="Takaki Y."/>
            <person name="Nagai Y."/>
            <person name="Toyoda A."/>
            <person name="Suzuki Y."/>
            <person name="Arimoto A."/>
            <person name="Ishii H."/>
            <person name="Satoh N."/>
            <person name="Nishiyama T."/>
            <person name="Hasebe M."/>
            <person name="Maruyama T."/>
            <person name="Minagawa J."/>
            <person name="Obokata J."/>
            <person name="Shigenobu S."/>
        </authorList>
    </citation>
    <scope>NUCLEOTIDE SEQUENCE [LARGE SCALE GENOMIC DNA]</scope>
</reference>
<dbReference type="GO" id="GO:0005634">
    <property type="term" value="C:nucleus"/>
    <property type="evidence" value="ECO:0007669"/>
    <property type="project" value="UniProtKB-SubCell"/>
</dbReference>
<evidence type="ECO:0000256" key="2">
    <source>
        <dbReference type="ARBA" id="ARBA00006991"/>
    </source>
</evidence>
<dbReference type="GO" id="GO:0008270">
    <property type="term" value="F:zinc ion binding"/>
    <property type="evidence" value="ECO:0007669"/>
    <property type="project" value="UniProtKB-KW"/>
</dbReference>
<dbReference type="EMBL" id="BMAT01008563">
    <property type="protein sequence ID" value="GFR88232.1"/>
    <property type="molecule type" value="Genomic_DNA"/>
</dbReference>
<evidence type="ECO:0000256" key="1">
    <source>
        <dbReference type="ARBA" id="ARBA00004123"/>
    </source>
</evidence>
<evidence type="ECO:0000256" key="11">
    <source>
        <dbReference type="PROSITE-ProRule" id="PRU00042"/>
    </source>
</evidence>
<dbReference type="SUPFAM" id="SSF57667">
    <property type="entry name" value="beta-beta-alpha zinc fingers"/>
    <property type="match status" value="3"/>
</dbReference>
<keyword evidence="5 11" id="KW-0863">Zinc-finger</keyword>
<feature type="domain" description="C2H2-type" evidence="13">
    <location>
        <begin position="306"/>
        <end position="333"/>
    </location>
</feature>
<name>A0AAV4GS85_9GAST</name>
<dbReference type="PROSITE" id="PS50157">
    <property type="entry name" value="ZINC_FINGER_C2H2_2"/>
    <property type="match status" value="4"/>
</dbReference>
<keyword evidence="10" id="KW-0539">Nucleus</keyword>
<accession>A0AAV4GS85</accession>
<evidence type="ECO:0000313" key="14">
    <source>
        <dbReference type="EMBL" id="GFR88232.1"/>
    </source>
</evidence>
<evidence type="ECO:0000256" key="8">
    <source>
        <dbReference type="ARBA" id="ARBA00023125"/>
    </source>
</evidence>
<evidence type="ECO:0000256" key="7">
    <source>
        <dbReference type="ARBA" id="ARBA00023015"/>
    </source>
</evidence>
<dbReference type="PANTHER" id="PTHR24379">
    <property type="entry name" value="KRAB AND ZINC FINGER DOMAIN-CONTAINING"/>
    <property type="match status" value="1"/>
</dbReference>
<feature type="compositionally biased region" description="Basic and acidic residues" evidence="12">
    <location>
        <begin position="76"/>
        <end position="97"/>
    </location>
</feature>
<feature type="region of interest" description="Disordered" evidence="12">
    <location>
        <begin position="76"/>
        <end position="139"/>
    </location>
</feature>
<dbReference type="AlphaFoldDB" id="A0AAV4GS85"/>
<evidence type="ECO:0000256" key="10">
    <source>
        <dbReference type="ARBA" id="ARBA00023242"/>
    </source>
</evidence>
<proteinExistence type="inferred from homology"/>
<evidence type="ECO:0000256" key="12">
    <source>
        <dbReference type="SAM" id="MobiDB-lite"/>
    </source>
</evidence>
<protein>
    <submittedName>
        <fullName evidence="14">Zinc finger protein 3</fullName>
    </submittedName>
</protein>
<evidence type="ECO:0000256" key="3">
    <source>
        <dbReference type="ARBA" id="ARBA00022723"/>
    </source>
</evidence>
<dbReference type="Gene3D" id="3.30.160.60">
    <property type="entry name" value="Classic Zinc Finger"/>
    <property type="match status" value="5"/>
</dbReference>
<comment type="similarity">
    <text evidence="2">Belongs to the krueppel C2H2-type zinc-finger protein family.</text>
</comment>
<sequence>MSEKVSKCPFCEFQHSNAKDVRKHMKSEHMIKKLNCFLCDYSSTEIDKWLGHLSSKHGFELPRLVQLASIRKDSEPKDEQCSFVKEEMSPNSSKDEVTFQENGTPAAAVSNTSSVDGKELAGQSTQQSSPKNTKKRKFSDIMDEDLLSESNGHVFKRSPAETEACSTSSFTQLENNNTSSFIKRLIFSSGEDEISAGAATSHVSSLFNEPGSFIGTTSNFAEDSCNGTRNHADTATTKRKTCSAEDNEHQAGLTTAFKCWKCSKTFENQNKLDRHLLNHCDICPHVALSPALLERHMRFHTGDKPFKCSLCDFQAAMQSTIKRHMRLHTGERPYPCSFCDYAGRTSSQLAEHLVRHTGDKPYKCDLCGKRFTQSGSLSRHQKREVCVKLKFELF</sequence>